<evidence type="ECO:0000313" key="9">
    <source>
        <dbReference type="EMBL" id="KAK1617087.1"/>
    </source>
</evidence>
<evidence type="ECO:0000256" key="5">
    <source>
        <dbReference type="ARBA" id="ARBA00022723"/>
    </source>
</evidence>
<comment type="subcellular location">
    <subcellularLocation>
        <location evidence="2">Nucleus</location>
    </subcellularLocation>
</comment>
<feature type="domain" description="DDE Tnp4" evidence="8">
    <location>
        <begin position="7"/>
        <end position="100"/>
    </location>
</feature>
<dbReference type="Pfam" id="PF13359">
    <property type="entry name" value="DDE_Tnp_4"/>
    <property type="match status" value="1"/>
</dbReference>
<protein>
    <recommendedName>
        <fullName evidence="8">DDE Tnp4 domain-containing protein</fullName>
    </recommendedName>
</protein>
<dbReference type="GO" id="GO:0005634">
    <property type="term" value="C:nucleus"/>
    <property type="evidence" value="ECO:0007669"/>
    <property type="project" value="UniProtKB-SubCell"/>
</dbReference>
<proteinExistence type="inferred from homology"/>
<keyword evidence="6" id="KW-0378">Hydrolase</keyword>
<organism evidence="9 10">
    <name type="scientific">Lolium multiflorum</name>
    <name type="common">Italian ryegrass</name>
    <name type="synonym">Lolium perenne subsp. multiflorum</name>
    <dbReference type="NCBI Taxonomy" id="4521"/>
    <lineage>
        <taxon>Eukaryota</taxon>
        <taxon>Viridiplantae</taxon>
        <taxon>Streptophyta</taxon>
        <taxon>Embryophyta</taxon>
        <taxon>Tracheophyta</taxon>
        <taxon>Spermatophyta</taxon>
        <taxon>Magnoliopsida</taxon>
        <taxon>Liliopsida</taxon>
        <taxon>Poales</taxon>
        <taxon>Poaceae</taxon>
        <taxon>BOP clade</taxon>
        <taxon>Pooideae</taxon>
        <taxon>Poodae</taxon>
        <taxon>Poeae</taxon>
        <taxon>Poeae Chloroplast Group 2 (Poeae type)</taxon>
        <taxon>Loliodinae</taxon>
        <taxon>Loliinae</taxon>
        <taxon>Lolium</taxon>
    </lineage>
</organism>
<dbReference type="GO" id="GO:0046872">
    <property type="term" value="F:metal ion binding"/>
    <property type="evidence" value="ECO:0007669"/>
    <property type="project" value="UniProtKB-KW"/>
</dbReference>
<evidence type="ECO:0000256" key="2">
    <source>
        <dbReference type="ARBA" id="ARBA00004123"/>
    </source>
</evidence>
<evidence type="ECO:0000256" key="6">
    <source>
        <dbReference type="ARBA" id="ARBA00022801"/>
    </source>
</evidence>
<keyword evidence="10" id="KW-1185">Reference proteome</keyword>
<evidence type="ECO:0000259" key="8">
    <source>
        <dbReference type="Pfam" id="PF13359"/>
    </source>
</evidence>
<evidence type="ECO:0000313" key="10">
    <source>
        <dbReference type="Proteomes" id="UP001231189"/>
    </source>
</evidence>
<keyword evidence="5" id="KW-0479">Metal-binding</keyword>
<gene>
    <name evidence="9" type="ORF">QYE76_022604</name>
</gene>
<dbReference type="PANTHER" id="PTHR22930">
    <property type="match status" value="1"/>
</dbReference>
<keyword evidence="4" id="KW-0540">Nuclease</keyword>
<sequence length="154" mass="17813">MPDGLQIPEGKFYIGDAGYACRPGILPSFRKTRYHLNEFSAKHRPQNAKELFNMRHSSLRVTIERAFAALKNRFKVLDQKPFHTIDTQVKLALACCILHNWILGWGEDEFFEEVVTFDEVETGHGVDADDNDAWKEKRQEWADAMWEARGNTTI</sequence>
<evidence type="ECO:0000256" key="7">
    <source>
        <dbReference type="ARBA" id="ARBA00023242"/>
    </source>
</evidence>
<dbReference type="GO" id="GO:0004518">
    <property type="term" value="F:nuclease activity"/>
    <property type="evidence" value="ECO:0007669"/>
    <property type="project" value="UniProtKB-KW"/>
</dbReference>
<comment type="cofactor">
    <cofactor evidence="1">
        <name>a divalent metal cation</name>
        <dbReference type="ChEBI" id="CHEBI:60240"/>
    </cofactor>
</comment>
<dbReference type="GO" id="GO:0016787">
    <property type="term" value="F:hydrolase activity"/>
    <property type="evidence" value="ECO:0007669"/>
    <property type="project" value="UniProtKB-KW"/>
</dbReference>
<dbReference type="InterPro" id="IPR027806">
    <property type="entry name" value="HARBI1_dom"/>
</dbReference>
<evidence type="ECO:0000256" key="4">
    <source>
        <dbReference type="ARBA" id="ARBA00022722"/>
    </source>
</evidence>
<reference evidence="9" key="1">
    <citation type="submission" date="2023-07" db="EMBL/GenBank/DDBJ databases">
        <title>A chromosome-level genome assembly of Lolium multiflorum.</title>
        <authorList>
            <person name="Chen Y."/>
            <person name="Copetti D."/>
            <person name="Kolliker R."/>
            <person name="Studer B."/>
        </authorList>
    </citation>
    <scope>NUCLEOTIDE SEQUENCE</scope>
    <source>
        <strain evidence="9">02402/16</strain>
        <tissue evidence="9">Leaf</tissue>
    </source>
</reference>
<keyword evidence="7" id="KW-0539">Nucleus</keyword>
<dbReference type="Proteomes" id="UP001231189">
    <property type="component" value="Unassembled WGS sequence"/>
</dbReference>
<dbReference type="PANTHER" id="PTHR22930:SF259">
    <property type="entry name" value="OS08G0106900 PROTEIN"/>
    <property type="match status" value="1"/>
</dbReference>
<dbReference type="InterPro" id="IPR045249">
    <property type="entry name" value="HARBI1-like"/>
</dbReference>
<name>A0AAD8VRE5_LOLMU</name>
<evidence type="ECO:0000256" key="1">
    <source>
        <dbReference type="ARBA" id="ARBA00001968"/>
    </source>
</evidence>
<comment type="similarity">
    <text evidence="3">Belongs to the HARBI1 family.</text>
</comment>
<comment type="caution">
    <text evidence="9">The sequence shown here is derived from an EMBL/GenBank/DDBJ whole genome shotgun (WGS) entry which is preliminary data.</text>
</comment>
<accession>A0AAD8VRE5</accession>
<dbReference type="EMBL" id="JAUUTY010000006">
    <property type="protein sequence ID" value="KAK1617087.1"/>
    <property type="molecule type" value="Genomic_DNA"/>
</dbReference>
<evidence type="ECO:0000256" key="3">
    <source>
        <dbReference type="ARBA" id="ARBA00006958"/>
    </source>
</evidence>
<dbReference type="AlphaFoldDB" id="A0AAD8VRE5"/>